<proteinExistence type="predicted"/>
<sequence length="39" mass="4557">MPTNKHEYGGPTKREVNEEIEKLMGGLRNEKLIMRIENT</sequence>
<keyword evidence="2" id="KW-1185">Reference proteome</keyword>
<gene>
    <name evidence="1" type="ORF">DSOL_3304</name>
</gene>
<dbReference type="AlphaFoldDB" id="A0A1Q8QRJ0"/>
<name>A0A1Q8QRJ0_9FIRM</name>
<protein>
    <submittedName>
        <fullName evidence="1">Uncharacterized protein</fullName>
    </submittedName>
</protein>
<organism evidence="1 2">
    <name type="scientific">Desulfosporosinus metallidurans</name>
    <dbReference type="NCBI Taxonomy" id="1888891"/>
    <lineage>
        <taxon>Bacteria</taxon>
        <taxon>Bacillati</taxon>
        <taxon>Bacillota</taxon>
        <taxon>Clostridia</taxon>
        <taxon>Eubacteriales</taxon>
        <taxon>Desulfitobacteriaceae</taxon>
        <taxon>Desulfosporosinus</taxon>
    </lineage>
</organism>
<evidence type="ECO:0000313" key="2">
    <source>
        <dbReference type="Proteomes" id="UP000186102"/>
    </source>
</evidence>
<reference evidence="1 2" key="1">
    <citation type="submission" date="2016-09" db="EMBL/GenBank/DDBJ databases">
        <title>Complete genome of Desulfosporosinus sp. OL.</title>
        <authorList>
            <person name="Mardanov A."/>
            <person name="Beletsky A."/>
            <person name="Panova A."/>
            <person name="Karnachuk O."/>
            <person name="Ravin N."/>
        </authorList>
    </citation>
    <scope>NUCLEOTIDE SEQUENCE [LARGE SCALE GENOMIC DNA]</scope>
    <source>
        <strain evidence="1 2">OL</strain>
    </source>
</reference>
<evidence type="ECO:0000313" key="1">
    <source>
        <dbReference type="EMBL" id="OLN29964.1"/>
    </source>
</evidence>
<accession>A0A1Q8QRJ0</accession>
<comment type="caution">
    <text evidence="1">The sequence shown here is derived from an EMBL/GenBank/DDBJ whole genome shotgun (WGS) entry which is preliminary data.</text>
</comment>
<dbReference type="EMBL" id="MLBF01000028">
    <property type="protein sequence ID" value="OLN29964.1"/>
    <property type="molecule type" value="Genomic_DNA"/>
</dbReference>
<dbReference type="STRING" id="1888891.DSOL_3304"/>
<dbReference type="Proteomes" id="UP000186102">
    <property type="component" value="Unassembled WGS sequence"/>
</dbReference>